<dbReference type="EMBL" id="CP007044">
    <property type="protein sequence ID" value="AHG22120.1"/>
    <property type="molecule type" value="Genomic_DNA"/>
</dbReference>
<dbReference type="RefSeq" id="WP_024910214.1">
    <property type="nucleotide sequence ID" value="NZ_CP007044.2"/>
</dbReference>
<dbReference type="HOGENOM" id="CLU_129819_0_1_6"/>
<dbReference type="Pfam" id="PF06993">
    <property type="entry name" value="DUF1304"/>
    <property type="match status" value="1"/>
</dbReference>
<keyword evidence="1" id="KW-0472">Membrane</keyword>
<dbReference type="PATRIC" id="fig|1441930.4.peg.4485"/>
<feature type="transmembrane region" description="Helical" evidence="1">
    <location>
        <begin position="73"/>
        <end position="92"/>
    </location>
</feature>
<keyword evidence="1" id="KW-1133">Transmembrane helix</keyword>
<keyword evidence="1" id="KW-0812">Transmembrane</keyword>
<dbReference type="PANTHER" id="PTHR38446:SF1">
    <property type="entry name" value="BLL0914 PROTEIN"/>
    <property type="match status" value="1"/>
</dbReference>
<organism evidence="2 3">
    <name type="scientific">Chania multitudinisentens RB-25</name>
    <dbReference type="NCBI Taxonomy" id="1441930"/>
    <lineage>
        <taxon>Bacteria</taxon>
        <taxon>Pseudomonadati</taxon>
        <taxon>Pseudomonadota</taxon>
        <taxon>Gammaproteobacteria</taxon>
        <taxon>Enterobacterales</taxon>
        <taxon>Yersiniaceae</taxon>
        <taxon>Chania</taxon>
    </lineage>
</organism>
<feature type="transmembrane region" description="Helical" evidence="1">
    <location>
        <begin position="99"/>
        <end position="118"/>
    </location>
</feature>
<dbReference type="KEGG" id="sfo:Z042_22700"/>
<accession>W0LJE2</accession>
<gene>
    <name evidence="2" type="ORF">Z042_22700</name>
</gene>
<dbReference type="PANTHER" id="PTHR38446">
    <property type="entry name" value="BLL0914 PROTEIN"/>
    <property type="match status" value="1"/>
</dbReference>
<protein>
    <submittedName>
        <fullName evidence="2">Membrane protein</fullName>
    </submittedName>
</protein>
<evidence type="ECO:0000313" key="3">
    <source>
        <dbReference type="Proteomes" id="UP000019030"/>
    </source>
</evidence>
<dbReference type="Proteomes" id="UP000019030">
    <property type="component" value="Chromosome"/>
</dbReference>
<dbReference type="eggNOG" id="COG3759">
    <property type="taxonomic scope" value="Bacteria"/>
</dbReference>
<dbReference type="OrthoDB" id="9803832at2"/>
<evidence type="ECO:0000313" key="2">
    <source>
        <dbReference type="EMBL" id="AHG22120.1"/>
    </source>
</evidence>
<reference evidence="2 3" key="1">
    <citation type="submission" date="2014-01" db="EMBL/GenBank/DDBJ databases">
        <title>Isolation of Serratia multitudinisentens RB-25 from Ex-Landfill site.</title>
        <authorList>
            <person name="Robson E.H.J."/>
        </authorList>
    </citation>
    <scope>NUCLEOTIDE SEQUENCE [LARGE SCALE GENOMIC DNA]</scope>
    <source>
        <strain evidence="2 3">RB-25</strain>
    </source>
</reference>
<feature type="transmembrane region" description="Helical" evidence="1">
    <location>
        <begin position="6"/>
        <end position="27"/>
    </location>
</feature>
<sequence>MILIATILVGLVAVLHIYIFVLEVFLWQKPVGRRAFGTTAEFAAATHVLAANQGVYNGFLAVGLLWGALRHDMAIQLFFLGCVLVAGIFGGLTASRKILLVQALPALLAILALLAAGYSG</sequence>
<evidence type="ECO:0000256" key="1">
    <source>
        <dbReference type="SAM" id="Phobius"/>
    </source>
</evidence>
<proteinExistence type="predicted"/>
<dbReference type="InterPro" id="IPR009732">
    <property type="entry name" value="DUF1304"/>
</dbReference>
<reference evidence="2 3" key="2">
    <citation type="submission" date="2015-03" db="EMBL/GenBank/DDBJ databases">
        <authorList>
            <person name="Chan K.-G."/>
        </authorList>
    </citation>
    <scope>NUCLEOTIDE SEQUENCE [LARGE SCALE GENOMIC DNA]</scope>
    <source>
        <strain evidence="2 3">RB-25</strain>
    </source>
</reference>
<feature type="transmembrane region" description="Helical" evidence="1">
    <location>
        <begin position="48"/>
        <end position="67"/>
    </location>
</feature>
<dbReference type="AlphaFoldDB" id="W0LJE2"/>
<name>W0LJE2_9GAMM</name>
<keyword evidence="3" id="KW-1185">Reference proteome</keyword>